<keyword evidence="1" id="KW-0812">Transmembrane</keyword>
<accession>A0A2T2XHR9</accession>
<dbReference type="EMBL" id="PXYW01000013">
    <property type="protein sequence ID" value="PSR34030.1"/>
    <property type="molecule type" value="Genomic_DNA"/>
</dbReference>
<dbReference type="AlphaFoldDB" id="A0A2T2XHR9"/>
<dbReference type="Proteomes" id="UP000242972">
    <property type="component" value="Unassembled WGS sequence"/>
</dbReference>
<keyword evidence="1" id="KW-0472">Membrane</keyword>
<comment type="caution">
    <text evidence="2">The sequence shown here is derived from an EMBL/GenBank/DDBJ whole genome shotgun (WGS) entry which is preliminary data.</text>
</comment>
<keyword evidence="1" id="KW-1133">Transmembrane helix</keyword>
<evidence type="ECO:0000313" key="2">
    <source>
        <dbReference type="EMBL" id="PSR34030.1"/>
    </source>
</evidence>
<evidence type="ECO:0000256" key="1">
    <source>
        <dbReference type="SAM" id="Phobius"/>
    </source>
</evidence>
<organism evidence="2 3">
    <name type="scientific">Sulfobacillus benefaciens</name>
    <dbReference type="NCBI Taxonomy" id="453960"/>
    <lineage>
        <taxon>Bacteria</taxon>
        <taxon>Bacillati</taxon>
        <taxon>Bacillota</taxon>
        <taxon>Clostridia</taxon>
        <taxon>Eubacteriales</taxon>
        <taxon>Clostridiales Family XVII. Incertae Sedis</taxon>
        <taxon>Sulfobacillus</taxon>
    </lineage>
</organism>
<name>A0A2T2XHR9_9FIRM</name>
<sequence>MSNIQESIDVRVARLEERADSLEKWIETLQTDIKETKLLIANMDHKLDGAIDLSQRSVPTWVHYMLWFLLLMLGIALGGQLML</sequence>
<reference evidence="2 3" key="1">
    <citation type="journal article" date="2014" name="BMC Genomics">
        <title>Comparison of environmental and isolate Sulfobacillus genomes reveals diverse carbon, sulfur, nitrogen, and hydrogen metabolisms.</title>
        <authorList>
            <person name="Justice N.B."/>
            <person name="Norman A."/>
            <person name="Brown C.T."/>
            <person name="Singh A."/>
            <person name="Thomas B.C."/>
            <person name="Banfield J.F."/>
        </authorList>
    </citation>
    <scope>NUCLEOTIDE SEQUENCE [LARGE SCALE GENOMIC DNA]</scope>
    <source>
        <strain evidence="2">AMDSBA4</strain>
    </source>
</reference>
<proteinExistence type="predicted"/>
<feature type="transmembrane region" description="Helical" evidence="1">
    <location>
        <begin position="61"/>
        <end position="82"/>
    </location>
</feature>
<protein>
    <submittedName>
        <fullName evidence="2">Uncharacterized protein</fullName>
    </submittedName>
</protein>
<gene>
    <name evidence="2" type="ORF">C7B46_07130</name>
</gene>
<evidence type="ECO:0000313" key="3">
    <source>
        <dbReference type="Proteomes" id="UP000242972"/>
    </source>
</evidence>